<proteinExistence type="inferred from homology"/>
<dbReference type="GO" id="GO:0008236">
    <property type="term" value="F:serine-type peptidase activity"/>
    <property type="evidence" value="ECO:0007669"/>
    <property type="project" value="UniProtKB-KW"/>
</dbReference>
<dbReference type="Gene3D" id="3.30.70.80">
    <property type="entry name" value="Peptidase S8 propeptide/proteinase inhibitor I9"/>
    <property type="match status" value="1"/>
</dbReference>
<keyword evidence="2" id="KW-0645">Protease</keyword>
<keyword evidence="3 5" id="KW-0732">Signal</keyword>
<dbReference type="InterPro" id="IPR010259">
    <property type="entry name" value="S8pro/Inhibitor_I9"/>
</dbReference>
<comment type="similarity">
    <text evidence="1">Belongs to the peptidase S8 family.</text>
</comment>
<accession>A0A0C9S1M3</accession>
<evidence type="ECO:0000256" key="3">
    <source>
        <dbReference type="ARBA" id="ARBA00022729"/>
    </source>
</evidence>
<dbReference type="EMBL" id="GCHU01024961">
    <property type="protein sequence ID" value="JAG85707.1"/>
    <property type="molecule type" value="Transcribed_RNA"/>
</dbReference>
<dbReference type="PANTHER" id="PTHR48222">
    <property type="entry name" value="PROTEINASE INHIBITOR, PROPEPTIDE"/>
    <property type="match status" value="1"/>
</dbReference>
<dbReference type="InterPro" id="IPR037045">
    <property type="entry name" value="S8pro/Inhibitor_I9_sf"/>
</dbReference>
<reference evidence="7" key="1">
    <citation type="submission" date="2015-02" db="EMBL/GenBank/DDBJ databases">
        <title>A transcriptome of Wollemia nobilis - a relic of Gondwana.</title>
        <authorList>
            <person name="Chia J.Y."/>
            <person name="Leong Y.S."/>
            <person name="Abdul Karim S."/>
            <person name="Wan Azmi N."/>
            <person name="Hercus R."/>
            <person name="Croft L."/>
        </authorList>
    </citation>
    <scope>NUCLEOTIDE SEQUENCE</scope>
    <source>
        <strain evidence="7">MaeBrown</strain>
        <tissue evidence="7">Leaf</tissue>
    </source>
</reference>
<evidence type="ECO:0000259" key="6">
    <source>
        <dbReference type="Pfam" id="PF05922"/>
    </source>
</evidence>
<protein>
    <submittedName>
        <fullName evidence="7">TSA: Wollemia nobilis Ref_Wollemi_Transcript_25149_773 transcribed RNA sequence</fullName>
    </submittedName>
</protein>
<dbReference type="SUPFAM" id="SSF54897">
    <property type="entry name" value="Protease propeptides/inhibitors"/>
    <property type="match status" value="1"/>
</dbReference>
<organism evidence="7">
    <name type="scientific">Wollemia nobilis</name>
    <dbReference type="NCBI Taxonomy" id="56998"/>
    <lineage>
        <taxon>Eukaryota</taxon>
        <taxon>Viridiplantae</taxon>
        <taxon>Streptophyta</taxon>
        <taxon>Embryophyta</taxon>
        <taxon>Tracheophyta</taxon>
        <taxon>Spermatophyta</taxon>
        <taxon>Pinopsida</taxon>
        <taxon>Pinidae</taxon>
        <taxon>Conifers II</taxon>
        <taxon>Araucariales</taxon>
        <taxon>Araucariaceae</taxon>
        <taxon>Wollemia</taxon>
    </lineage>
</organism>
<dbReference type="AlphaFoldDB" id="A0A0C9S1M3"/>
<evidence type="ECO:0000256" key="4">
    <source>
        <dbReference type="ARBA" id="ARBA00022825"/>
    </source>
</evidence>
<name>A0A0C9S1M3_9CONI</name>
<evidence type="ECO:0000256" key="5">
    <source>
        <dbReference type="SAM" id="SignalP"/>
    </source>
</evidence>
<keyword evidence="4" id="KW-0378">Hydrolase</keyword>
<evidence type="ECO:0000256" key="1">
    <source>
        <dbReference type="ARBA" id="ARBA00011073"/>
    </source>
</evidence>
<dbReference type="GO" id="GO:0006508">
    <property type="term" value="P:proteolysis"/>
    <property type="evidence" value="ECO:0007669"/>
    <property type="project" value="UniProtKB-KW"/>
</dbReference>
<dbReference type="PANTHER" id="PTHR48222:SF4">
    <property type="entry name" value="PROTEINASE INHIBITOR, PROPEPTIDE"/>
    <property type="match status" value="1"/>
</dbReference>
<keyword evidence="4" id="KW-0720">Serine protease</keyword>
<feature type="chain" id="PRO_5002203176" evidence="5">
    <location>
        <begin position="29"/>
        <end position="131"/>
    </location>
</feature>
<sequence length="131" mass="14343">METKRVFHLYYLLLLTSLLLFIISIVMADAPKQEEQGKSSSEGTVQIVYMERSAESDAADPETTHIHTLANVLGSEEAAKNAILYSYKHTVNGFSAKLTPEQVEALSKQPGVVQIIPSRTYKLHGPGLAGI</sequence>
<evidence type="ECO:0000256" key="2">
    <source>
        <dbReference type="ARBA" id="ARBA00022670"/>
    </source>
</evidence>
<feature type="signal peptide" evidence="5">
    <location>
        <begin position="1"/>
        <end position="28"/>
    </location>
</feature>
<feature type="domain" description="Inhibitor I9" evidence="6">
    <location>
        <begin position="47"/>
        <end position="124"/>
    </location>
</feature>
<dbReference type="Pfam" id="PF05922">
    <property type="entry name" value="Inhibitor_I9"/>
    <property type="match status" value="1"/>
</dbReference>
<dbReference type="FunFam" id="3.30.70.80:FF:000002">
    <property type="entry name" value="Subtilisin-like protease SBT5.3"/>
    <property type="match status" value="1"/>
</dbReference>
<evidence type="ECO:0000313" key="7">
    <source>
        <dbReference type="EMBL" id="JAG85707.1"/>
    </source>
</evidence>